<dbReference type="AlphaFoldDB" id="A0A2H0W3L4"/>
<evidence type="ECO:0000313" key="3">
    <source>
        <dbReference type="Proteomes" id="UP000230935"/>
    </source>
</evidence>
<dbReference type="Proteomes" id="UP000230935">
    <property type="component" value="Unassembled WGS sequence"/>
</dbReference>
<protein>
    <submittedName>
        <fullName evidence="2">Uncharacterized protein</fullName>
    </submittedName>
</protein>
<keyword evidence="1" id="KW-0472">Membrane</keyword>
<feature type="transmembrane region" description="Helical" evidence="1">
    <location>
        <begin position="28"/>
        <end position="49"/>
    </location>
</feature>
<gene>
    <name evidence="2" type="ORF">COT81_02140</name>
</gene>
<comment type="caution">
    <text evidence="2">The sequence shown here is derived from an EMBL/GenBank/DDBJ whole genome shotgun (WGS) entry which is preliminary data.</text>
</comment>
<evidence type="ECO:0000313" key="2">
    <source>
        <dbReference type="EMBL" id="PIS05240.1"/>
    </source>
</evidence>
<sequence>MSVSSILNFFRPKVLFNSSPGFLSGANLTILLAVFGILFVAGIVVTILIQARKKDHILVKALRRLQANFFTVSLVGFLYAWLAYENVYILSMRFWLVILFLVFAAWFVYGLYNLIKRVPNYKADRQRQREFEKYLP</sequence>
<evidence type="ECO:0000256" key="1">
    <source>
        <dbReference type="SAM" id="Phobius"/>
    </source>
</evidence>
<name>A0A2H0W3L4_9BACT</name>
<feature type="transmembrane region" description="Helical" evidence="1">
    <location>
        <begin position="61"/>
        <end position="82"/>
    </location>
</feature>
<organism evidence="2 3">
    <name type="scientific">Candidatus Buchananbacteria bacterium CG10_big_fil_rev_8_21_14_0_10_42_9</name>
    <dbReference type="NCBI Taxonomy" id="1974526"/>
    <lineage>
        <taxon>Bacteria</taxon>
        <taxon>Candidatus Buchananiibacteriota</taxon>
    </lineage>
</organism>
<feature type="transmembrane region" description="Helical" evidence="1">
    <location>
        <begin position="94"/>
        <end position="115"/>
    </location>
</feature>
<accession>A0A2H0W3L4</accession>
<keyword evidence="1" id="KW-1133">Transmembrane helix</keyword>
<keyword evidence="1" id="KW-0812">Transmembrane</keyword>
<proteinExistence type="predicted"/>
<dbReference type="EMBL" id="PEZZ01000015">
    <property type="protein sequence ID" value="PIS05240.1"/>
    <property type="molecule type" value="Genomic_DNA"/>
</dbReference>
<reference evidence="3" key="1">
    <citation type="submission" date="2017-09" db="EMBL/GenBank/DDBJ databases">
        <title>Depth-based differentiation of microbial function through sediment-hosted aquifers and enrichment of novel symbionts in the deep terrestrial subsurface.</title>
        <authorList>
            <person name="Probst A.J."/>
            <person name="Ladd B."/>
            <person name="Jarett J.K."/>
            <person name="Geller-Mcgrath D.E."/>
            <person name="Sieber C.M.K."/>
            <person name="Emerson J.B."/>
            <person name="Anantharaman K."/>
            <person name="Thomas B.C."/>
            <person name="Malmstrom R."/>
            <person name="Stieglmeier M."/>
            <person name="Klingl A."/>
            <person name="Woyke T."/>
            <person name="Ryan C.M."/>
            <person name="Banfield J.F."/>
        </authorList>
    </citation>
    <scope>NUCLEOTIDE SEQUENCE [LARGE SCALE GENOMIC DNA]</scope>
</reference>